<evidence type="ECO:0000313" key="2">
    <source>
        <dbReference type="Proteomes" id="UP000422569"/>
    </source>
</evidence>
<protein>
    <submittedName>
        <fullName evidence="1">Uncharacterized protein</fullName>
    </submittedName>
</protein>
<organism evidence="1 2">
    <name type="scientific">Methylocystis parvus</name>
    <dbReference type="NCBI Taxonomy" id="134"/>
    <lineage>
        <taxon>Bacteria</taxon>
        <taxon>Pseudomonadati</taxon>
        <taxon>Pseudomonadota</taxon>
        <taxon>Alphaproteobacteria</taxon>
        <taxon>Hyphomicrobiales</taxon>
        <taxon>Methylocystaceae</taxon>
        <taxon>Methylocystis</taxon>
    </lineage>
</organism>
<gene>
    <name evidence="1" type="ORF">F7D14_18575</name>
</gene>
<dbReference type="Proteomes" id="UP000422569">
    <property type="component" value="Chromosome"/>
</dbReference>
<evidence type="ECO:0000313" key="1">
    <source>
        <dbReference type="EMBL" id="QGM99286.1"/>
    </source>
</evidence>
<dbReference type="RefSeq" id="WP_154420113.1">
    <property type="nucleotide sequence ID" value="NZ_CP044331.1"/>
</dbReference>
<reference evidence="1 2" key="1">
    <citation type="submission" date="2019-09" db="EMBL/GenBank/DDBJ databases">
        <title>Isolation and complete genome sequencing of Methylocystis species.</title>
        <authorList>
            <person name="Rumah B.L."/>
            <person name="Stead C.E."/>
            <person name="Stevens B.C."/>
            <person name="Minton N.P."/>
            <person name="Grosse-Honebrink A."/>
            <person name="Zhang Y."/>
        </authorList>
    </citation>
    <scope>NUCLEOTIDE SEQUENCE [LARGE SCALE GENOMIC DNA]</scope>
    <source>
        <strain evidence="1 2">BRCS2</strain>
    </source>
</reference>
<name>A0A6B8M9E3_9HYPH</name>
<dbReference type="EMBL" id="CP044331">
    <property type="protein sequence ID" value="QGM99286.1"/>
    <property type="molecule type" value="Genomic_DNA"/>
</dbReference>
<proteinExistence type="predicted"/>
<dbReference type="KEGG" id="mpar:F7D14_18575"/>
<sequence>MNGPGPSEVVVEINTISGKEEIIVDVDSLKAGYLHVWPITKKNDEEILVELPREAVSGRSRAWISPSEINDKEACYA</sequence>
<accession>A0A6B8M9E3</accession>
<dbReference type="AlphaFoldDB" id="A0A6B8M9E3"/>
<keyword evidence="2" id="KW-1185">Reference proteome</keyword>